<protein>
    <recommendedName>
        <fullName evidence="9">ABC transporter substrate-binding protein</fullName>
    </recommendedName>
</protein>
<keyword evidence="4" id="KW-0564">Palmitate</keyword>
<keyword evidence="8" id="KW-1185">Reference proteome</keyword>
<feature type="signal peptide" evidence="6">
    <location>
        <begin position="1"/>
        <end position="19"/>
    </location>
</feature>
<dbReference type="EMBL" id="MIJF01000031">
    <property type="protein sequence ID" value="OEF99165.1"/>
    <property type="molecule type" value="Genomic_DNA"/>
</dbReference>
<keyword evidence="5" id="KW-0449">Lipoprotein</keyword>
<accession>A0A1D2YU44</accession>
<evidence type="ECO:0000256" key="6">
    <source>
        <dbReference type="SAM" id="SignalP"/>
    </source>
</evidence>
<dbReference type="STRING" id="337097.BHF71_09790"/>
<organism evidence="7 8">
    <name type="scientific">Vulcanibacillus modesticaldus</name>
    <dbReference type="NCBI Taxonomy" id="337097"/>
    <lineage>
        <taxon>Bacteria</taxon>
        <taxon>Bacillati</taxon>
        <taxon>Bacillota</taxon>
        <taxon>Bacilli</taxon>
        <taxon>Bacillales</taxon>
        <taxon>Bacillaceae</taxon>
        <taxon>Vulcanibacillus</taxon>
    </lineage>
</organism>
<reference evidence="7 8" key="1">
    <citation type="submission" date="2016-09" db="EMBL/GenBank/DDBJ databases">
        <title>Draft genome sequence for the type strain of Vulcanibacillus modesticaldus BR, a strictly anaerobic, moderately thermophilic, and nitrate-reducing bacterium from deep sea-hydrothermal vents of the Mid-Atlantic Ridge.</title>
        <authorList>
            <person name="Abin C.A."/>
            <person name="Hollibaugh J.T."/>
        </authorList>
    </citation>
    <scope>NUCLEOTIDE SEQUENCE [LARGE SCALE GENOMIC DNA]</scope>
    <source>
        <strain evidence="7 8">BR</strain>
    </source>
</reference>
<dbReference type="PROSITE" id="PS51257">
    <property type="entry name" value="PROKAR_LIPOPROTEIN"/>
    <property type="match status" value="1"/>
</dbReference>
<dbReference type="SUPFAM" id="SSF53850">
    <property type="entry name" value="Periplasmic binding protein-like II"/>
    <property type="match status" value="1"/>
</dbReference>
<dbReference type="Gene3D" id="3.40.190.10">
    <property type="entry name" value="Periplasmic binding protein-like II"/>
    <property type="match status" value="1"/>
</dbReference>
<dbReference type="CDD" id="cd13585">
    <property type="entry name" value="PBP2_TMBP_like"/>
    <property type="match status" value="1"/>
</dbReference>
<evidence type="ECO:0000256" key="4">
    <source>
        <dbReference type="ARBA" id="ARBA00023139"/>
    </source>
</evidence>
<keyword evidence="2 6" id="KW-0732">Signal</keyword>
<dbReference type="RefSeq" id="WP_069656953.1">
    <property type="nucleotide sequence ID" value="NZ_MIJF01000031.1"/>
</dbReference>
<keyword evidence="3" id="KW-0472">Membrane</keyword>
<evidence type="ECO:0000313" key="7">
    <source>
        <dbReference type="EMBL" id="OEF99165.1"/>
    </source>
</evidence>
<dbReference type="PANTHER" id="PTHR43649:SF33">
    <property type="entry name" value="POLYGALACTURONAN_RHAMNOGALACTURONAN-BINDING PROTEIN YTCQ"/>
    <property type="match status" value="1"/>
</dbReference>
<dbReference type="AlphaFoldDB" id="A0A1D2YU44"/>
<keyword evidence="1" id="KW-1003">Cell membrane</keyword>
<dbReference type="Pfam" id="PF01547">
    <property type="entry name" value="SBP_bac_1"/>
    <property type="match status" value="1"/>
</dbReference>
<evidence type="ECO:0000313" key="8">
    <source>
        <dbReference type="Proteomes" id="UP000243739"/>
    </source>
</evidence>
<proteinExistence type="predicted"/>
<name>A0A1D2YU44_9BACI</name>
<dbReference type="Proteomes" id="UP000243739">
    <property type="component" value="Unassembled WGS sequence"/>
</dbReference>
<evidence type="ECO:0000256" key="1">
    <source>
        <dbReference type="ARBA" id="ARBA00022475"/>
    </source>
</evidence>
<dbReference type="OrthoDB" id="9782846at2"/>
<sequence length="420" mass="47123">MKKAISFIALLLVMTLVFTGCSSNDSQVNTDNEESKKVRVEFATWAGGGELQELQEIVDALNAESNEYEIEVISIPADYYTKLQTMIAGNDAPDLMWLSQEYIPAYAELGAIEDITTYAKNDSSIDLNDFYVPTLATAKWKDKLYGFPWIAQPVIMYYNKDLFDEAGLDYPEDITWDEFIEMGKKLTKDTDGDGKIDQYGFIVNGWPPIHTWLWTYGGGDVDENGNVIIDTPESKKALEVLYDILHVSKITPSKTQIEAQGFGEQFKAGKIATFMGGAGDDFEKTVDFNVGTTVIPYGTERATFNWIASTVMSSQAENKEVVYKALSDLTNKFFDWKVVPPVKSKFGKITENRPDKESALPAIKASMEFARGFNNMPKQNEIAGKVWDNLYDPLLRNDDNFDLDTAIEETAKALRELLAK</sequence>
<dbReference type="InterPro" id="IPR006059">
    <property type="entry name" value="SBP"/>
</dbReference>
<evidence type="ECO:0000256" key="2">
    <source>
        <dbReference type="ARBA" id="ARBA00022729"/>
    </source>
</evidence>
<dbReference type="InterPro" id="IPR050490">
    <property type="entry name" value="Bact_solute-bd_prot1"/>
</dbReference>
<evidence type="ECO:0000256" key="5">
    <source>
        <dbReference type="ARBA" id="ARBA00023288"/>
    </source>
</evidence>
<evidence type="ECO:0000256" key="3">
    <source>
        <dbReference type="ARBA" id="ARBA00023136"/>
    </source>
</evidence>
<evidence type="ECO:0008006" key="9">
    <source>
        <dbReference type="Google" id="ProtNLM"/>
    </source>
</evidence>
<comment type="caution">
    <text evidence="7">The sequence shown here is derived from an EMBL/GenBank/DDBJ whole genome shotgun (WGS) entry which is preliminary data.</text>
</comment>
<gene>
    <name evidence="7" type="ORF">BHF71_09790</name>
</gene>
<feature type="chain" id="PRO_5038553325" description="ABC transporter substrate-binding protein" evidence="6">
    <location>
        <begin position="20"/>
        <end position="420"/>
    </location>
</feature>
<dbReference type="PANTHER" id="PTHR43649">
    <property type="entry name" value="ARABINOSE-BINDING PROTEIN-RELATED"/>
    <property type="match status" value="1"/>
</dbReference>